<evidence type="ECO:0000313" key="2">
    <source>
        <dbReference type="Proteomes" id="UP000239089"/>
    </source>
</evidence>
<accession>A0A2S6N206</accession>
<proteinExistence type="predicted"/>
<dbReference type="InterPro" id="IPR015797">
    <property type="entry name" value="NUDIX_hydrolase-like_dom_sf"/>
</dbReference>
<keyword evidence="2" id="KW-1185">Reference proteome</keyword>
<gene>
    <name evidence="1" type="ORF">CCR94_17460</name>
</gene>
<dbReference type="SUPFAM" id="SSF55811">
    <property type="entry name" value="Nudix"/>
    <property type="match status" value="1"/>
</dbReference>
<comment type="caution">
    <text evidence="1">The sequence shown here is derived from an EMBL/GenBank/DDBJ whole genome shotgun (WGS) entry which is preliminary data.</text>
</comment>
<organism evidence="1 2">
    <name type="scientific">Rhodoblastus sphagnicola</name>
    <dbReference type="NCBI Taxonomy" id="333368"/>
    <lineage>
        <taxon>Bacteria</taxon>
        <taxon>Pseudomonadati</taxon>
        <taxon>Pseudomonadota</taxon>
        <taxon>Alphaproteobacteria</taxon>
        <taxon>Hyphomicrobiales</taxon>
        <taxon>Rhodoblastaceae</taxon>
        <taxon>Rhodoblastus</taxon>
    </lineage>
</organism>
<name>A0A2S6N206_9HYPH</name>
<evidence type="ECO:0000313" key="1">
    <source>
        <dbReference type="EMBL" id="PPQ28628.1"/>
    </source>
</evidence>
<dbReference type="Proteomes" id="UP000239089">
    <property type="component" value="Unassembled WGS sequence"/>
</dbReference>
<dbReference type="RefSeq" id="WP_104509129.1">
    <property type="nucleotide sequence ID" value="NZ_JACIGC010000006.1"/>
</dbReference>
<evidence type="ECO:0008006" key="3">
    <source>
        <dbReference type="Google" id="ProtNLM"/>
    </source>
</evidence>
<dbReference type="EMBL" id="NHSJ01000106">
    <property type="protein sequence ID" value="PPQ28628.1"/>
    <property type="molecule type" value="Genomic_DNA"/>
</dbReference>
<dbReference type="AlphaFoldDB" id="A0A2S6N206"/>
<reference evidence="1 2" key="1">
    <citation type="journal article" date="2018" name="Arch. Microbiol.">
        <title>New insights into the metabolic potential of the phototrophic purple bacterium Rhodopila globiformis DSM 161(T) from its draft genome sequence and evidence for a vanadium-dependent nitrogenase.</title>
        <authorList>
            <person name="Imhoff J.F."/>
            <person name="Rahn T."/>
            <person name="Kunzel S."/>
            <person name="Neulinger S.C."/>
        </authorList>
    </citation>
    <scope>NUCLEOTIDE SEQUENCE [LARGE SCALE GENOMIC DNA]</scope>
    <source>
        <strain evidence="1 2">DSM 16996</strain>
    </source>
</reference>
<sequence>MRNGILEAARLETRLVAAPWPWAEREAARIDAHWRARLIEKPKLFDGKVLLLRDPEFCDSAAGAVLRGDFFLTNFRNFLAWRDFGFPDSSVFNCFSMAALRSRDGAWLLGEMGGHTMNAGKIYFAAGTPDRNDIFGETVDLGASVAREMTEETGFSPDEAAPAAGFRVVVERQAIACMQERRLDLTAEQAIARVAAFLARDPDPELARLVAVRGEADLDAAAMPGFILTYLRDAFALQG</sequence>
<protein>
    <recommendedName>
        <fullName evidence="3">Nudix hydrolase domain-containing protein</fullName>
    </recommendedName>
</protein>
<dbReference type="OrthoDB" id="9806849at2"/>